<dbReference type="Pfam" id="PF21082">
    <property type="entry name" value="MS_channel_3rd"/>
    <property type="match status" value="1"/>
</dbReference>
<feature type="transmembrane region" description="Helical" evidence="8">
    <location>
        <begin position="169"/>
        <end position="188"/>
    </location>
</feature>
<feature type="domain" description="Mechanosensitive ion channel MscS" evidence="9">
    <location>
        <begin position="186"/>
        <end position="255"/>
    </location>
</feature>
<keyword evidence="4 8" id="KW-0812">Transmembrane</keyword>
<evidence type="ECO:0000259" key="11">
    <source>
        <dbReference type="Pfam" id="PF21088"/>
    </source>
</evidence>
<dbReference type="SUPFAM" id="SSF82861">
    <property type="entry name" value="Mechanosensitive channel protein MscS (YggB), transmembrane region"/>
    <property type="match status" value="1"/>
</dbReference>
<reference evidence="13 14" key="1">
    <citation type="submission" date="2016-06" db="EMBL/GenBank/DDBJ databases">
        <authorList>
            <person name="Rodrigo-Torres L."/>
            <person name="Arahal D.R."/>
        </authorList>
    </citation>
    <scope>NUCLEOTIDE SEQUENCE [LARGE SCALE GENOMIC DNA]</scope>
    <source>
        <strain evidence="13 14">CECT 5116</strain>
    </source>
</reference>
<evidence type="ECO:0000256" key="3">
    <source>
        <dbReference type="ARBA" id="ARBA00022475"/>
    </source>
</evidence>
<proteinExistence type="inferred from homology"/>
<comment type="similarity">
    <text evidence="2">Belongs to the MscS (TC 1.A.23) family.</text>
</comment>
<keyword evidence="3" id="KW-1003">Cell membrane</keyword>
<accession>A0A1C3JNG1</accession>
<dbReference type="PANTHER" id="PTHR43634">
    <property type="entry name" value="OW CONDUCTANCE MECHANOSENSITIVE CHANNEL"/>
    <property type="match status" value="1"/>
</dbReference>
<evidence type="ECO:0000313" key="13">
    <source>
        <dbReference type="EMBL" id="SBT20381.1"/>
    </source>
</evidence>
<keyword evidence="14" id="KW-1185">Reference proteome</keyword>
<feature type="compositionally biased region" description="Polar residues" evidence="7">
    <location>
        <begin position="375"/>
        <end position="388"/>
    </location>
</feature>
<keyword evidence="6 8" id="KW-0472">Membrane</keyword>
<dbReference type="SUPFAM" id="SSF50182">
    <property type="entry name" value="Sm-like ribonucleoproteins"/>
    <property type="match status" value="1"/>
</dbReference>
<evidence type="ECO:0000256" key="8">
    <source>
        <dbReference type="SAM" id="Phobius"/>
    </source>
</evidence>
<dbReference type="InterPro" id="IPR011066">
    <property type="entry name" value="MscS_channel_C_sf"/>
</dbReference>
<protein>
    <submittedName>
        <fullName evidence="12">Low conductance mechanosensitive channel YnaI</fullName>
    </submittedName>
</protein>
<dbReference type="InterPro" id="IPR010920">
    <property type="entry name" value="LSM_dom_sf"/>
</dbReference>
<dbReference type="InterPro" id="IPR023408">
    <property type="entry name" value="MscS_beta-dom_sf"/>
</dbReference>
<evidence type="ECO:0000256" key="7">
    <source>
        <dbReference type="SAM" id="MobiDB-lite"/>
    </source>
</evidence>
<evidence type="ECO:0000256" key="5">
    <source>
        <dbReference type="ARBA" id="ARBA00022989"/>
    </source>
</evidence>
<dbReference type="OrthoDB" id="9775207at2"/>
<gene>
    <name evidence="12" type="primary">ynaI</name>
    <name evidence="12" type="ORF">MGA5115_00747</name>
    <name evidence="13" type="ORF">MGA5116_00965</name>
</gene>
<sequence>MNWTWEDIQPYLGLGDEPMHWIVKIFIIVFATLIINFVINKLLLRLDDKLKHTRNPWDNMVVESARLPVRFLIWLIGFSIAVEIPDANFDENITEIVLKAREVGVIAIFSWFLLRCVKGVERALTTGHATKKPVDYTTANAISKLLRAAVFITAALVILQTLGFSVSGVLAFGGFGGIAVGFAARDLLANLFGGLVVHLDRPFSVGDWIRSPDQNIEGTVENIGWRQTRIRTFDMRPLYVPNATFSTISVENPSRMSHRRINETVGVRYGDFSKLQKITAEIKEMVGNHDEIDSNQIYMVNFNQFGPSSLDFFIYAYTKTTNWAKFHDVKQDVLFQAMKIIENHGAEVAFPTRTLHLFNENEVADEAEANEQAAKPQSGSQSTETSTKGRGGKAANSQARSAKVGEVDGDGDA</sequence>
<evidence type="ECO:0000256" key="6">
    <source>
        <dbReference type="ARBA" id="ARBA00023136"/>
    </source>
</evidence>
<reference evidence="12 15" key="2">
    <citation type="submission" date="2016-06" db="EMBL/GenBank/DDBJ databases">
        <authorList>
            <person name="Kjaerup R.B."/>
            <person name="Dalgaard T.S."/>
            <person name="Juul-Madsen H.R."/>
        </authorList>
    </citation>
    <scope>NUCLEOTIDE SEQUENCE [LARGE SCALE GENOMIC DNA]</scope>
    <source>
        <strain evidence="12 15">CECT 5115</strain>
    </source>
</reference>
<evidence type="ECO:0000256" key="2">
    <source>
        <dbReference type="ARBA" id="ARBA00008017"/>
    </source>
</evidence>
<comment type="subcellular location">
    <subcellularLocation>
        <location evidence="1">Cell membrane</location>
        <topology evidence="1">Multi-pass membrane protein</topology>
    </subcellularLocation>
</comment>
<feature type="transmembrane region" description="Helical" evidence="8">
    <location>
        <begin position="20"/>
        <end position="44"/>
    </location>
</feature>
<dbReference type="RefSeq" id="WP_067032061.1">
    <property type="nucleotide sequence ID" value="NZ_FLRA01000003.1"/>
</dbReference>
<evidence type="ECO:0000313" key="12">
    <source>
        <dbReference type="EMBL" id="SBT16665.1"/>
    </source>
</evidence>
<dbReference type="Gene3D" id="1.10.287.1260">
    <property type="match status" value="1"/>
</dbReference>
<evidence type="ECO:0000256" key="4">
    <source>
        <dbReference type="ARBA" id="ARBA00022692"/>
    </source>
</evidence>
<dbReference type="Proteomes" id="UP000092840">
    <property type="component" value="Unassembled WGS sequence"/>
</dbReference>
<dbReference type="AlphaFoldDB" id="A0A1C3JNG1"/>
<dbReference type="Proteomes" id="UP000092871">
    <property type="component" value="Unassembled WGS sequence"/>
</dbReference>
<dbReference type="InterPro" id="IPR011014">
    <property type="entry name" value="MscS_channel_TM-2"/>
</dbReference>
<keyword evidence="5 8" id="KW-1133">Transmembrane helix</keyword>
<dbReference type="InterPro" id="IPR049278">
    <property type="entry name" value="MS_channel_C"/>
</dbReference>
<name>A0A1C3JNG1_9GAMM</name>
<evidence type="ECO:0000256" key="1">
    <source>
        <dbReference type="ARBA" id="ARBA00004651"/>
    </source>
</evidence>
<dbReference type="InterPro" id="IPR006686">
    <property type="entry name" value="MscS_channel_CS"/>
</dbReference>
<dbReference type="Gene3D" id="2.30.30.60">
    <property type="match status" value="1"/>
</dbReference>
<feature type="domain" description="Mechanosensitive ion channel transmembrane helices 2/3" evidence="11">
    <location>
        <begin position="144"/>
        <end position="184"/>
    </location>
</feature>
<dbReference type="InterPro" id="IPR006685">
    <property type="entry name" value="MscS_channel_2nd"/>
</dbReference>
<evidence type="ECO:0000313" key="14">
    <source>
        <dbReference type="Proteomes" id="UP000092840"/>
    </source>
</evidence>
<feature type="region of interest" description="Disordered" evidence="7">
    <location>
        <begin position="365"/>
        <end position="413"/>
    </location>
</feature>
<feature type="domain" description="Mechanosensitive ion channel MscS C-terminal" evidence="10">
    <location>
        <begin position="264"/>
        <end position="347"/>
    </location>
</feature>
<dbReference type="Pfam" id="PF00924">
    <property type="entry name" value="MS_channel_2nd"/>
    <property type="match status" value="1"/>
</dbReference>
<dbReference type="EMBL" id="FLRB01000006">
    <property type="protein sequence ID" value="SBT20381.1"/>
    <property type="molecule type" value="Genomic_DNA"/>
</dbReference>
<dbReference type="InterPro" id="IPR049142">
    <property type="entry name" value="MS_channel_1st"/>
</dbReference>
<dbReference type="GO" id="GO:0005886">
    <property type="term" value="C:plasma membrane"/>
    <property type="evidence" value="ECO:0007669"/>
    <property type="project" value="UniProtKB-SubCell"/>
</dbReference>
<dbReference type="PANTHER" id="PTHR43634:SF2">
    <property type="entry name" value="LOW CONDUCTANCE MECHANOSENSITIVE CHANNEL YNAI"/>
    <property type="match status" value="1"/>
</dbReference>
<dbReference type="SUPFAM" id="SSF82689">
    <property type="entry name" value="Mechanosensitive channel protein MscS (YggB), C-terminal domain"/>
    <property type="match status" value="1"/>
</dbReference>
<organism evidence="12 15">
    <name type="scientific">Marinomonas gallaica</name>
    <dbReference type="NCBI Taxonomy" id="1806667"/>
    <lineage>
        <taxon>Bacteria</taxon>
        <taxon>Pseudomonadati</taxon>
        <taxon>Pseudomonadota</taxon>
        <taxon>Gammaproteobacteria</taxon>
        <taxon>Oceanospirillales</taxon>
        <taxon>Oceanospirillaceae</taxon>
        <taxon>Marinomonas</taxon>
    </lineage>
</organism>
<dbReference type="InterPro" id="IPR045042">
    <property type="entry name" value="YnaI-like"/>
</dbReference>
<dbReference type="PROSITE" id="PS01246">
    <property type="entry name" value="UPF0003"/>
    <property type="match status" value="1"/>
</dbReference>
<evidence type="ECO:0000313" key="15">
    <source>
        <dbReference type="Proteomes" id="UP000092871"/>
    </source>
</evidence>
<dbReference type="GO" id="GO:0008381">
    <property type="term" value="F:mechanosensitive monoatomic ion channel activity"/>
    <property type="evidence" value="ECO:0007669"/>
    <property type="project" value="UniProtKB-ARBA"/>
</dbReference>
<evidence type="ECO:0000259" key="10">
    <source>
        <dbReference type="Pfam" id="PF21082"/>
    </source>
</evidence>
<evidence type="ECO:0000259" key="9">
    <source>
        <dbReference type="Pfam" id="PF00924"/>
    </source>
</evidence>
<dbReference type="EMBL" id="FLRA01000003">
    <property type="protein sequence ID" value="SBT16665.1"/>
    <property type="molecule type" value="Genomic_DNA"/>
</dbReference>
<dbReference type="Gene3D" id="3.30.70.100">
    <property type="match status" value="1"/>
</dbReference>
<dbReference type="Pfam" id="PF21088">
    <property type="entry name" value="MS_channel_1st"/>
    <property type="match status" value="1"/>
</dbReference>